<reference evidence="3" key="1">
    <citation type="submission" date="2016-10" db="EMBL/GenBank/DDBJ databases">
        <authorList>
            <person name="de Groot N.N."/>
        </authorList>
    </citation>
    <scope>NUCLEOTIDE SEQUENCE</scope>
</reference>
<evidence type="ECO:0000256" key="2">
    <source>
        <dbReference type="SAM" id="Phobius"/>
    </source>
</evidence>
<dbReference type="EMBL" id="FPHD01000020">
    <property type="protein sequence ID" value="SFV52528.1"/>
    <property type="molecule type" value="Genomic_DNA"/>
</dbReference>
<evidence type="ECO:0000256" key="1">
    <source>
        <dbReference type="SAM" id="Coils"/>
    </source>
</evidence>
<keyword evidence="2" id="KW-1133">Transmembrane helix</keyword>
<gene>
    <name evidence="3" type="ORF">MNB_SV-8-1341</name>
</gene>
<feature type="coiled-coil region" evidence="1">
    <location>
        <begin position="2"/>
        <end position="36"/>
    </location>
</feature>
<proteinExistence type="predicted"/>
<evidence type="ECO:0000313" key="3">
    <source>
        <dbReference type="EMBL" id="SFV52528.1"/>
    </source>
</evidence>
<keyword evidence="2" id="KW-0472">Membrane</keyword>
<feature type="transmembrane region" description="Helical" evidence="2">
    <location>
        <begin position="65"/>
        <end position="91"/>
    </location>
</feature>
<accession>A0A1W1BGB5</accession>
<keyword evidence="2" id="KW-0812">Transmembrane</keyword>
<keyword evidence="1" id="KW-0175">Coiled coil</keyword>
<dbReference type="AlphaFoldDB" id="A0A1W1BGB5"/>
<name>A0A1W1BGB5_9ZZZZ</name>
<organism evidence="3">
    <name type="scientific">hydrothermal vent metagenome</name>
    <dbReference type="NCBI Taxonomy" id="652676"/>
    <lineage>
        <taxon>unclassified sequences</taxon>
        <taxon>metagenomes</taxon>
        <taxon>ecological metagenomes</taxon>
    </lineage>
</organism>
<protein>
    <submittedName>
        <fullName evidence="3">Uncharacterized protein</fullName>
    </submittedName>
</protein>
<sequence length="194" mass="23428">MNNKIKEMIEEIEEKKQKLREEIEKQEKHIDFEIRNGYVIFEKDVLARQRKNMKNLLVWFSEIPLFHLLSAPIVYAMIIPALFLDGMLFIYKQVVSRVFKFEFAKRSDYVVFDRQYLGYLNIIEKLNCIYCSYFNGLMCYASMIASRTELYFCPIKHAKKVAYKHAFYDEYLLYGDGDEYQKKLKELRKNSEQR</sequence>